<sequence length="278" mass="31845">MMKMPRRAREFPEEGEFVVATVKDIHNYGAFLSLDEYPGKDGFMHISEVAPTFVRNIRDYLKEGQKIVAKVIRVDPTKGHIDLSLKRVKQQERKAKLQEFKRGQKAENLLRIAAERAGKDFETAWKEVWIPLEEEYGEVYAAFEDVAQNGIEIIKGLIPDEWLPVLEEIIKSYVEIPTVTIDAEFEITVPTPNGVEVIKEALIKARDTANEEKGVDVKFSYLGAPRYRIDITAPDYYKAEAVLEKIAAEILNVIKQADGEASLIRKERKIRKIKRREA</sequence>
<dbReference type="NCBIfam" id="NF003062">
    <property type="entry name" value="PRK03987.1-1"/>
    <property type="match status" value="1"/>
</dbReference>
<dbReference type="STRING" id="604354.TSIB_0575"/>
<evidence type="ECO:0000256" key="1">
    <source>
        <dbReference type="ARBA" id="ARBA00003323"/>
    </source>
</evidence>
<dbReference type="InterPro" id="IPR012340">
    <property type="entry name" value="NA-bd_OB-fold"/>
</dbReference>
<comment type="similarity">
    <text evidence="2 10">Belongs to the eIF-2-alpha family.</text>
</comment>
<comment type="function">
    <text evidence="1 10">eIF-2 functions in the early steps of protein synthesis by forming a ternary complex with GTP and initiator tRNA.</text>
</comment>
<dbReference type="FunFam" id="3.30.70.1130:FF:000002">
    <property type="entry name" value="Translation initiation factor 2 subunit alpha"/>
    <property type="match status" value="1"/>
</dbReference>
<evidence type="ECO:0000256" key="2">
    <source>
        <dbReference type="ARBA" id="ARBA00007223"/>
    </source>
</evidence>
<dbReference type="Pfam" id="PF00575">
    <property type="entry name" value="S1"/>
    <property type="match status" value="1"/>
</dbReference>
<keyword evidence="5 10" id="KW-0396">Initiation factor</keyword>
<evidence type="ECO:0000313" key="13">
    <source>
        <dbReference type="Proteomes" id="UP000009079"/>
    </source>
</evidence>
<dbReference type="SUPFAM" id="SSF116742">
    <property type="entry name" value="eIF2alpha middle domain-like"/>
    <property type="match status" value="1"/>
</dbReference>
<dbReference type="CDD" id="cd04452">
    <property type="entry name" value="S1_IF2_alpha"/>
    <property type="match status" value="1"/>
</dbReference>
<dbReference type="GO" id="GO:0003743">
    <property type="term" value="F:translation initiation factor activity"/>
    <property type="evidence" value="ECO:0007669"/>
    <property type="project" value="UniProtKB-UniRule"/>
</dbReference>
<dbReference type="PROSITE" id="PS50126">
    <property type="entry name" value="S1"/>
    <property type="match status" value="1"/>
</dbReference>
<evidence type="ECO:0000259" key="11">
    <source>
        <dbReference type="PROSITE" id="PS50126"/>
    </source>
</evidence>
<evidence type="ECO:0000256" key="5">
    <source>
        <dbReference type="ARBA" id="ARBA00022540"/>
    </source>
</evidence>
<comment type="subunit">
    <text evidence="3 10">Heterotrimer composed of an alpha, a beta and a gamma chain.</text>
</comment>
<dbReference type="PANTHER" id="PTHR10602:SF0">
    <property type="entry name" value="EUKARYOTIC TRANSLATION INITIATION FACTOR 2 SUBUNIT 1"/>
    <property type="match status" value="1"/>
</dbReference>
<dbReference type="EMBL" id="CP001463">
    <property type="protein sequence ID" value="ACS89640.1"/>
    <property type="molecule type" value="Genomic_DNA"/>
</dbReference>
<organism evidence="12 13">
    <name type="scientific">Thermococcus sibiricus (strain DSM 12597 / MM 739)</name>
    <dbReference type="NCBI Taxonomy" id="604354"/>
    <lineage>
        <taxon>Archaea</taxon>
        <taxon>Methanobacteriati</taxon>
        <taxon>Methanobacteriota</taxon>
        <taxon>Thermococci</taxon>
        <taxon>Thermococcales</taxon>
        <taxon>Thermococcaceae</taxon>
        <taxon>Thermococcus</taxon>
    </lineage>
</organism>
<dbReference type="KEGG" id="tsi:TSIB_0575"/>
<dbReference type="eggNOG" id="arCOG04107">
    <property type="taxonomic scope" value="Archaea"/>
</dbReference>
<reference evidence="12 13" key="1">
    <citation type="journal article" date="2009" name="Appl. Environ. Microbiol.">
        <title>Metabolic versatility and indigenous origin of the archaeon Thermococcus sibiricus, isolated from a siberian oil reservoir, as revealed by genome analysis.</title>
        <authorList>
            <person name="Mardanov A.V."/>
            <person name="Ravin N.V."/>
            <person name="Svetlitchnyi V.A."/>
            <person name="Beletsky A.V."/>
            <person name="Miroshnichenko M.L."/>
            <person name="Bonch-Osmolovskaya E.A."/>
            <person name="Skryabin K.G."/>
        </authorList>
    </citation>
    <scope>NUCLEOTIDE SEQUENCE [LARGE SCALE GENOMIC DNA]</scope>
    <source>
        <strain evidence="13">DSM 12597 / MM 739</strain>
    </source>
</reference>
<dbReference type="FunFam" id="2.40.50.140:FF:000015">
    <property type="entry name" value="Eukaryotic translation initiation factor 2 subunit alpha"/>
    <property type="match status" value="1"/>
</dbReference>
<keyword evidence="6 10" id="KW-0694">RNA-binding</keyword>
<dbReference type="NCBIfam" id="NF003066">
    <property type="entry name" value="PRK03987.1-6"/>
    <property type="match status" value="1"/>
</dbReference>
<dbReference type="InterPro" id="IPR003029">
    <property type="entry name" value="S1_domain"/>
</dbReference>
<dbReference type="Gene3D" id="3.30.70.1130">
    <property type="entry name" value="EIF_2_alpha"/>
    <property type="match status" value="1"/>
</dbReference>
<dbReference type="AlphaFoldDB" id="C6A1Z5"/>
<evidence type="ECO:0000313" key="12">
    <source>
        <dbReference type="EMBL" id="ACS89640.1"/>
    </source>
</evidence>
<name>C6A1Z5_THESM</name>
<dbReference type="Gene3D" id="2.40.50.140">
    <property type="entry name" value="Nucleic acid-binding proteins"/>
    <property type="match status" value="1"/>
</dbReference>
<dbReference type="FunFam" id="1.10.150.190:FF:000006">
    <property type="entry name" value="Translation initiation factor 2 subunit alpha"/>
    <property type="match status" value="1"/>
</dbReference>
<accession>C6A1Z5</accession>
<evidence type="ECO:0000256" key="7">
    <source>
        <dbReference type="ARBA" id="ARBA00022917"/>
    </source>
</evidence>
<evidence type="ECO:0000256" key="6">
    <source>
        <dbReference type="ARBA" id="ARBA00022884"/>
    </source>
</evidence>
<dbReference type="SUPFAM" id="SSF110993">
    <property type="entry name" value="eIF-2-alpha, C-terminal domain"/>
    <property type="match status" value="1"/>
</dbReference>
<dbReference type="SUPFAM" id="SSF50249">
    <property type="entry name" value="Nucleic acid-binding proteins"/>
    <property type="match status" value="1"/>
</dbReference>
<dbReference type="InterPro" id="IPR044126">
    <property type="entry name" value="S1_IF2_alpha"/>
</dbReference>
<keyword evidence="13" id="KW-1185">Reference proteome</keyword>
<dbReference type="NCBIfam" id="NF003064">
    <property type="entry name" value="PRK03987.1-4"/>
    <property type="match status" value="1"/>
</dbReference>
<dbReference type="InterPro" id="IPR022964">
    <property type="entry name" value="TIF2_asu_arc"/>
</dbReference>
<evidence type="ECO:0000256" key="10">
    <source>
        <dbReference type="HAMAP-Rule" id="MF_00231"/>
    </source>
</evidence>
<dbReference type="InterPro" id="IPR011488">
    <property type="entry name" value="TIF_2_asu"/>
</dbReference>
<dbReference type="HOGENOM" id="CLU_033458_0_2_2"/>
<evidence type="ECO:0000256" key="8">
    <source>
        <dbReference type="ARBA" id="ARBA00030860"/>
    </source>
</evidence>
<dbReference type="GO" id="GO:0043022">
    <property type="term" value="F:ribosome binding"/>
    <property type="evidence" value="ECO:0007669"/>
    <property type="project" value="TreeGrafter"/>
</dbReference>
<gene>
    <name evidence="10" type="primary">eif2a</name>
    <name evidence="12" type="ordered locus">TSIB_0575</name>
</gene>
<proteinExistence type="inferred from homology"/>
<dbReference type="HAMAP" id="MF_00231">
    <property type="entry name" value="eIF_2_alpha"/>
    <property type="match status" value="1"/>
</dbReference>
<dbReference type="Proteomes" id="UP000009079">
    <property type="component" value="Chromosome"/>
</dbReference>
<dbReference type="InterPro" id="IPR024055">
    <property type="entry name" value="TIF2_asu_C"/>
</dbReference>
<evidence type="ECO:0000256" key="3">
    <source>
        <dbReference type="ARBA" id="ARBA00011243"/>
    </source>
</evidence>
<evidence type="ECO:0000256" key="4">
    <source>
        <dbReference type="ARBA" id="ARBA00013678"/>
    </source>
</evidence>
<dbReference type="InterPro" id="IPR024054">
    <property type="entry name" value="TIF2_asu_middle_sf"/>
</dbReference>
<evidence type="ECO:0000256" key="9">
    <source>
        <dbReference type="ARBA" id="ARBA00033333"/>
    </source>
</evidence>
<protein>
    <recommendedName>
        <fullName evidence="4 10">Translation initiation factor 2 subunit alpha</fullName>
    </recommendedName>
    <alternativeName>
        <fullName evidence="8 10">aIF2-alpha</fullName>
    </alternativeName>
    <alternativeName>
        <fullName evidence="9 10">eIF-2-alpha</fullName>
    </alternativeName>
</protein>
<dbReference type="Pfam" id="PF07541">
    <property type="entry name" value="EIF_2_alpha"/>
    <property type="match status" value="1"/>
</dbReference>
<keyword evidence="7 10" id="KW-0648">Protein biosynthesis</keyword>
<dbReference type="PANTHER" id="PTHR10602">
    <property type="entry name" value="EUKARYOTIC TRANSLATION INITIATION FACTOR 2 SUBUNIT 1"/>
    <property type="match status" value="1"/>
</dbReference>
<dbReference type="Gene3D" id="1.10.150.190">
    <property type="entry name" value="Translation initiation factor 2, subunit 1, domain 2"/>
    <property type="match status" value="1"/>
</dbReference>
<dbReference type="GO" id="GO:0003723">
    <property type="term" value="F:RNA binding"/>
    <property type="evidence" value="ECO:0007669"/>
    <property type="project" value="UniProtKB-UniRule"/>
</dbReference>
<dbReference type="SMART" id="SM00316">
    <property type="entry name" value="S1"/>
    <property type="match status" value="1"/>
</dbReference>
<feature type="domain" description="S1 motif" evidence="11">
    <location>
        <begin position="15"/>
        <end position="86"/>
    </location>
</feature>